<sequence length="486" mass="53567">MDSTSAYPHKGSSSPIVSTKDFSTGVVETGTKAGGDETGTRAGGEATGGVVAGGGDATGGGVAGGGDATGGGVAEHPTSFGPFTKTSLINSTPHAKLLTQFSPLGYIYNPHLDSIPHPQLYKPSTSTSTSTLQDSNSTSTMDPTYLELQLPGFRFHPTEEELLDFYLKKMVSGKNNARIDIIGYLNIYLYDPWALPGLSKIGEREWYFFVPRDRKHGSGGRPNRTTQNGFWKATGSDRKIFSLTDLKKPLGLKKTLVFYKGRAPRGNKTDWVMNEYRLPDSYPLHKEIVLCKIYRKATSMKVLEQRAAMEEVTKTLIQPSTPLSPEETISFYTQNDNLASSLPTTIESCHIASDNSDEFHQDLLLFLDEKLKDESPPPSVTPTESCHVASDKYDESCEDLMFMSDEKLKEEPDVMSDANSSNTDNHGNTINKVSSLRLPTGNEILRELQLPKINTDWTQDSFWTQLCSPWLDNIMLTSPYANILNF</sequence>
<accession>A0ACB9B7L9</accession>
<keyword evidence="2" id="KW-1185">Reference proteome</keyword>
<proteinExistence type="predicted"/>
<dbReference type="EMBL" id="CM042052">
    <property type="protein sequence ID" value="KAI3718221.1"/>
    <property type="molecule type" value="Genomic_DNA"/>
</dbReference>
<comment type="caution">
    <text evidence="1">The sequence shown here is derived from an EMBL/GenBank/DDBJ whole genome shotgun (WGS) entry which is preliminary data.</text>
</comment>
<reference evidence="1 2" key="2">
    <citation type="journal article" date="2022" name="Mol. Ecol. Resour.">
        <title>The genomes of chicory, endive, great burdock and yacon provide insights into Asteraceae paleo-polyploidization history and plant inulin production.</title>
        <authorList>
            <person name="Fan W."/>
            <person name="Wang S."/>
            <person name="Wang H."/>
            <person name="Wang A."/>
            <person name="Jiang F."/>
            <person name="Liu H."/>
            <person name="Zhao H."/>
            <person name="Xu D."/>
            <person name="Zhang Y."/>
        </authorList>
    </citation>
    <scope>NUCLEOTIDE SEQUENCE [LARGE SCALE GENOMIC DNA]</scope>
    <source>
        <strain evidence="2">cv. Niubang</strain>
    </source>
</reference>
<dbReference type="Proteomes" id="UP001055879">
    <property type="component" value="Linkage Group LG06"/>
</dbReference>
<gene>
    <name evidence="1" type="ORF">L6452_19083</name>
</gene>
<evidence type="ECO:0000313" key="2">
    <source>
        <dbReference type="Proteomes" id="UP001055879"/>
    </source>
</evidence>
<protein>
    <submittedName>
        <fullName evidence="1">Uncharacterized protein</fullName>
    </submittedName>
</protein>
<evidence type="ECO:0000313" key="1">
    <source>
        <dbReference type="EMBL" id="KAI3718221.1"/>
    </source>
</evidence>
<name>A0ACB9B7L9_ARCLA</name>
<organism evidence="1 2">
    <name type="scientific">Arctium lappa</name>
    <name type="common">Greater burdock</name>
    <name type="synonym">Lappa major</name>
    <dbReference type="NCBI Taxonomy" id="4217"/>
    <lineage>
        <taxon>Eukaryota</taxon>
        <taxon>Viridiplantae</taxon>
        <taxon>Streptophyta</taxon>
        <taxon>Embryophyta</taxon>
        <taxon>Tracheophyta</taxon>
        <taxon>Spermatophyta</taxon>
        <taxon>Magnoliopsida</taxon>
        <taxon>eudicotyledons</taxon>
        <taxon>Gunneridae</taxon>
        <taxon>Pentapetalae</taxon>
        <taxon>asterids</taxon>
        <taxon>campanulids</taxon>
        <taxon>Asterales</taxon>
        <taxon>Asteraceae</taxon>
        <taxon>Carduoideae</taxon>
        <taxon>Cardueae</taxon>
        <taxon>Arctiinae</taxon>
        <taxon>Arctium</taxon>
    </lineage>
</organism>
<reference evidence="2" key="1">
    <citation type="journal article" date="2022" name="Mol. Ecol. Resour.">
        <title>The genomes of chicory, endive, great burdock and yacon provide insights into Asteraceae palaeo-polyploidization history and plant inulin production.</title>
        <authorList>
            <person name="Fan W."/>
            <person name="Wang S."/>
            <person name="Wang H."/>
            <person name="Wang A."/>
            <person name="Jiang F."/>
            <person name="Liu H."/>
            <person name="Zhao H."/>
            <person name="Xu D."/>
            <person name="Zhang Y."/>
        </authorList>
    </citation>
    <scope>NUCLEOTIDE SEQUENCE [LARGE SCALE GENOMIC DNA]</scope>
    <source>
        <strain evidence="2">cv. Niubang</strain>
    </source>
</reference>